<dbReference type="PANTHER" id="PTHR34138:SF1">
    <property type="entry name" value="CELL SHAPE-DETERMINING PROTEIN MREC"/>
    <property type="match status" value="1"/>
</dbReference>
<feature type="domain" description="Rod shape-determining protein MreC beta-barrel core" evidence="5">
    <location>
        <begin position="105"/>
        <end position="244"/>
    </location>
</feature>
<dbReference type="Pfam" id="PF04085">
    <property type="entry name" value="MreC"/>
    <property type="match status" value="1"/>
</dbReference>
<dbReference type="GO" id="GO:0008360">
    <property type="term" value="P:regulation of cell shape"/>
    <property type="evidence" value="ECO:0007669"/>
    <property type="project" value="UniProtKB-KW"/>
</dbReference>
<dbReference type="OrthoDB" id="5196068at2"/>
<dbReference type="Gene3D" id="2.40.10.350">
    <property type="entry name" value="Rod shape-determining protein MreC, domain 2"/>
    <property type="match status" value="1"/>
</dbReference>
<reference evidence="6 7" key="1">
    <citation type="submission" date="2019-06" db="EMBL/GenBank/DDBJ databases">
        <title>Sequencing the genomes of 1000 actinobacteria strains.</title>
        <authorList>
            <person name="Klenk H.-P."/>
        </authorList>
    </citation>
    <scope>NUCLEOTIDE SEQUENCE [LARGE SCALE GENOMIC DNA]</scope>
    <source>
        <strain evidence="6 7">DSM 43186</strain>
    </source>
</reference>
<dbReference type="PANTHER" id="PTHR34138">
    <property type="entry name" value="CELL SHAPE-DETERMINING PROTEIN MREC"/>
    <property type="match status" value="1"/>
</dbReference>
<keyword evidence="3" id="KW-0133">Cell shape</keyword>
<dbReference type="InterPro" id="IPR055342">
    <property type="entry name" value="MreC_beta-barrel_core"/>
</dbReference>
<organism evidence="6 7">
    <name type="scientific">Thermopolyspora flexuosa</name>
    <dbReference type="NCBI Taxonomy" id="103836"/>
    <lineage>
        <taxon>Bacteria</taxon>
        <taxon>Bacillati</taxon>
        <taxon>Actinomycetota</taxon>
        <taxon>Actinomycetes</taxon>
        <taxon>Streptosporangiales</taxon>
        <taxon>Streptosporangiaceae</taxon>
        <taxon>Thermopolyspora</taxon>
    </lineage>
</organism>
<sequence>MRRNRRHRLVFLTVAAAAAALVTYDVRWDAAALREWGASVAGPVQRLAAGDDEAGRRELRLAAAGWAEQAAADRERQAERVAAAAPRRGSPVVTAQVVGYGTHGDSVAIDVGTRDGVRADHMVISADGLVGRVVEAGHSVSTVRLAVDPASSVGVRVAGTREIGTVTGQGMRDGLLRLRLLAADARPRVGQRVVTLGSAKGGPYLPGVPVGTIVRVERDADPLVTTALVRPAVRFGTLDVVGVVSASRGGDGDAR</sequence>
<dbReference type="RefSeq" id="WP_142259214.1">
    <property type="nucleotide sequence ID" value="NZ_BMPV01000007.1"/>
</dbReference>
<dbReference type="EMBL" id="VFPQ01000001">
    <property type="protein sequence ID" value="TQM75151.1"/>
    <property type="molecule type" value="Genomic_DNA"/>
</dbReference>
<dbReference type="Proteomes" id="UP000319213">
    <property type="component" value="Unassembled WGS sequence"/>
</dbReference>
<evidence type="ECO:0000313" key="7">
    <source>
        <dbReference type="Proteomes" id="UP000319213"/>
    </source>
</evidence>
<protein>
    <recommendedName>
        <fullName evidence="2">Cell shape-determining protein MreC</fullName>
    </recommendedName>
    <alternativeName>
        <fullName evidence="4">Cell shape protein MreC</fullName>
    </alternativeName>
</protein>
<evidence type="ECO:0000256" key="4">
    <source>
        <dbReference type="ARBA" id="ARBA00032089"/>
    </source>
</evidence>
<dbReference type="Gene3D" id="2.40.10.340">
    <property type="entry name" value="Rod shape-determining protein MreC, domain 1"/>
    <property type="match status" value="1"/>
</dbReference>
<evidence type="ECO:0000313" key="6">
    <source>
        <dbReference type="EMBL" id="TQM75151.1"/>
    </source>
</evidence>
<accession>A0A543IX55</accession>
<dbReference type="GO" id="GO:0005886">
    <property type="term" value="C:plasma membrane"/>
    <property type="evidence" value="ECO:0007669"/>
    <property type="project" value="TreeGrafter"/>
</dbReference>
<name>A0A543IX55_9ACTN</name>
<evidence type="ECO:0000256" key="2">
    <source>
        <dbReference type="ARBA" id="ARBA00013855"/>
    </source>
</evidence>
<dbReference type="InterPro" id="IPR007221">
    <property type="entry name" value="MreC"/>
</dbReference>
<comment type="similarity">
    <text evidence="1">Belongs to the MreC family.</text>
</comment>
<keyword evidence="7" id="KW-1185">Reference proteome</keyword>
<evidence type="ECO:0000256" key="3">
    <source>
        <dbReference type="ARBA" id="ARBA00022960"/>
    </source>
</evidence>
<proteinExistence type="inferred from homology"/>
<dbReference type="InterPro" id="IPR042175">
    <property type="entry name" value="Cell/Rod_MreC_2"/>
</dbReference>
<dbReference type="AlphaFoldDB" id="A0A543IX55"/>
<comment type="caution">
    <text evidence="6">The sequence shown here is derived from an EMBL/GenBank/DDBJ whole genome shotgun (WGS) entry which is preliminary data.</text>
</comment>
<evidence type="ECO:0000256" key="1">
    <source>
        <dbReference type="ARBA" id="ARBA00009369"/>
    </source>
</evidence>
<dbReference type="InterPro" id="IPR042177">
    <property type="entry name" value="Cell/Rod_1"/>
</dbReference>
<evidence type="ECO:0000259" key="5">
    <source>
        <dbReference type="Pfam" id="PF04085"/>
    </source>
</evidence>
<gene>
    <name evidence="6" type="ORF">FHX40_1850</name>
</gene>